<evidence type="ECO:0000259" key="6">
    <source>
        <dbReference type="Pfam" id="PF02838"/>
    </source>
</evidence>
<proteinExistence type="inferred from homology"/>
<comment type="similarity">
    <text evidence="1">Belongs to the glycosyl hydrolase 20 family.</text>
</comment>
<evidence type="ECO:0000256" key="3">
    <source>
        <dbReference type="ARBA" id="ARBA00023295"/>
    </source>
</evidence>
<dbReference type="Proteomes" id="UP000308713">
    <property type="component" value="Unassembled WGS sequence"/>
</dbReference>
<dbReference type="InterPro" id="IPR015882">
    <property type="entry name" value="HEX_bac_N"/>
</dbReference>
<keyword evidence="8" id="KW-1185">Reference proteome</keyword>
<dbReference type="Gene3D" id="3.20.20.80">
    <property type="entry name" value="Glycosidases"/>
    <property type="match status" value="1"/>
</dbReference>
<feature type="active site" description="Proton donor" evidence="4">
    <location>
        <position position="319"/>
    </location>
</feature>
<dbReference type="GO" id="GO:0005975">
    <property type="term" value="P:carbohydrate metabolic process"/>
    <property type="evidence" value="ECO:0007669"/>
    <property type="project" value="InterPro"/>
</dbReference>
<dbReference type="EMBL" id="VDCS01000005">
    <property type="protein sequence ID" value="TNJ45266.1"/>
    <property type="molecule type" value="Genomic_DNA"/>
</dbReference>
<dbReference type="GO" id="GO:0016020">
    <property type="term" value="C:membrane"/>
    <property type="evidence" value="ECO:0007669"/>
    <property type="project" value="TreeGrafter"/>
</dbReference>
<dbReference type="CDD" id="cd06570">
    <property type="entry name" value="GH20_chitobiase-like_1"/>
    <property type="match status" value="1"/>
</dbReference>
<gene>
    <name evidence="7" type="ORF">FGF67_06030</name>
</gene>
<dbReference type="Pfam" id="PF00728">
    <property type="entry name" value="Glyco_hydro_20"/>
    <property type="match status" value="1"/>
</dbReference>
<dbReference type="RefSeq" id="WP_139695739.1">
    <property type="nucleotide sequence ID" value="NZ_CP074074.1"/>
</dbReference>
<dbReference type="PRINTS" id="PR00738">
    <property type="entry name" value="GLHYDRLASE20"/>
</dbReference>
<dbReference type="Gene3D" id="3.30.379.10">
    <property type="entry name" value="Chitobiase/beta-hexosaminidase domain 2-like"/>
    <property type="match status" value="1"/>
</dbReference>
<feature type="domain" description="Glycoside hydrolase family 20 catalytic" evidence="5">
    <location>
        <begin position="162"/>
        <end position="479"/>
    </location>
</feature>
<dbReference type="OrthoDB" id="9763537at2"/>
<dbReference type="GO" id="GO:0004563">
    <property type="term" value="F:beta-N-acetylhexosaminidase activity"/>
    <property type="evidence" value="ECO:0007669"/>
    <property type="project" value="InterPro"/>
</dbReference>
<evidence type="ECO:0000313" key="8">
    <source>
        <dbReference type="Proteomes" id="UP000308713"/>
    </source>
</evidence>
<evidence type="ECO:0000259" key="5">
    <source>
        <dbReference type="Pfam" id="PF00728"/>
    </source>
</evidence>
<sequence>MNQIILYILLVLGISQMTMAQNPLSNKYDLMPWPKEIKEKPAKFLINSDVTISIHSEHSERVRNAAVNFIRRLSARTGVFFNEGFPLENKKGTIQISYDEVVTLNLKADESYTLNTNDSLIEIKAQTDLGALRGLQTLLQLTDHNSSTYFFPGISIFDAPRFVWRGLMIDVSRHFHPVNVIKRNLDAMASMKMNVFHWHLTDDQGFRIESKAYPKLQELASDGLFYTQEQIKEVVTYADHLGIRVIPEIDVPGHASAILTAYPELGSKADYHYAIERFSGVFDPTLNPTLDTTYVFLETLFAEITPLFPDKYFHIGGDENEGKHWNENQEIQKFKKKHKLKTNHDLQTYFNIKLEKILNKLGKKLMGWDEIMTPDMPTSAVIHSWRGENEGLPNGGSLIAAAKKGYQTVLSNGYYIDRMLSVEHHYSNDPIKNIELTPEERSRILGGEATMWSELVTSQTIDSRIWPRTAAIAERFWSSKDVNDVENMRKRLKTVSFRLEELELTHIKNKAVILRGMTNNQDISSLETLTNICEPLKVYARNKDGVEYKTYSPFNLFADACIVDAPDALIFNQHVTAFIKTPNNNNQTAVLNCLYKWAANDAQFSKLRMNPKISALNTLSKSLSNASKGLSEVLQNEDISETTIDQIQSNIDILSQEFMDTEVVIIDALNKLVSYCKTNLKTN</sequence>
<dbReference type="InterPro" id="IPR017853">
    <property type="entry name" value="GH"/>
</dbReference>
<feature type="domain" description="Beta-hexosaminidase bacterial type N-terminal" evidence="6">
    <location>
        <begin position="28"/>
        <end position="158"/>
    </location>
</feature>
<dbReference type="SUPFAM" id="SSF51445">
    <property type="entry name" value="(Trans)glycosidases"/>
    <property type="match status" value="1"/>
</dbReference>
<evidence type="ECO:0000256" key="1">
    <source>
        <dbReference type="ARBA" id="ARBA00006285"/>
    </source>
</evidence>
<dbReference type="PANTHER" id="PTHR22600:SF21">
    <property type="entry name" value="BETA-HEXOSAMINIDASE A"/>
    <property type="match status" value="1"/>
</dbReference>
<organism evidence="7 8">
    <name type="scientific">Allotamlana fucoidanivorans</name>
    <dbReference type="NCBI Taxonomy" id="2583814"/>
    <lineage>
        <taxon>Bacteria</taxon>
        <taxon>Pseudomonadati</taxon>
        <taxon>Bacteroidota</taxon>
        <taxon>Flavobacteriia</taxon>
        <taxon>Flavobacteriales</taxon>
        <taxon>Flavobacteriaceae</taxon>
        <taxon>Allotamlana</taxon>
    </lineage>
</organism>
<evidence type="ECO:0000313" key="7">
    <source>
        <dbReference type="EMBL" id="TNJ45266.1"/>
    </source>
</evidence>
<dbReference type="InterPro" id="IPR029018">
    <property type="entry name" value="Hex-like_dom2"/>
</dbReference>
<dbReference type="SUPFAM" id="SSF55545">
    <property type="entry name" value="beta-N-acetylhexosaminidase-like domain"/>
    <property type="match status" value="1"/>
</dbReference>
<keyword evidence="2" id="KW-0378">Hydrolase</keyword>
<reference evidence="7 8" key="1">
    <citation type="submission" date="2019-05" db="EMBL/GenBank/DDBJ databases">
        <title>Tamlana fucoidanivorans sp. nov., isolated from the surface of algae collected from Fujian province in China.</title>
        <authorList>
            <person name="Li J."/>
        </authorList>
    </citation>
    <scope>NUCLEOTIDE SEQUENCE [LARGE SCALE GENOMIC DNA]</scope>
    <source>
        <strain evidence="7 8">CW2-9</strain>
    </source>
</reference>
<evidence type="ECO:0000256" key="2">
    <source>
        <dbReference type="ARBA" id="ARBA00022801"/>
    </source>
</evidence>
<name>A0A5C4SMF5_9FLAO</name>
<comment type="caution">
    <text evidence="7">The sequence shown here is derived from an EMBL/GenBank/DDBJ whole genome shotgun (WGS) entry which is preliminary data.</text>
</comment>
<dbReference type="InterPro" id="IPR015883">
    <property type="entry name" value="Glyco_hydro_20_cat"/>
</dbReference>
<protein>
    <submittedName>
        <fullName evidence="7">Beta-N-acetylhexosaminidase</fullName>
    </submittedName>
</protein>
<accession>A0A5C4SMF5</accession>
<evidence type="ECO:0000256" key="4">
    <source>
        <dbReference type="PIRSR" id="PIRSR625705-1"/>
    </source>
</evidence>
<dbReference type="PANTHER" id="PTHR22600">
    <property type="entry name" value="BETA-HEXOSAMINIDASE"/>
    <property type="match status" value="1"/>
</dbReference>
<dbReference type="GO" id="GO:0030203">
    <property type="term" value="P:glycosaminoglycan metabolic process"/>
    <property type="evidence" value="ECO:0007669"/>
    <property type="project" value="TreeGrafter"/>
</dbReference>
<dbReference type="InterPro" id="IPR025705">
    <property type="entry name" value="Beta_hexosaminidase_sua/sub"/>
</dbReference>
<dbReference type="AlphaFoldDB" id="A0A5C4SMF5"/>
<dbReference type="GO" id="GO:0006689">
    <property type="term" value="P:ganglioside catabolic process"/>
    <property type="evidence" value="ECO:0007669"/>
    <property type="project" value="TreeGrafter"/>
</dbReference>
<dbReference type="Pfam" id="PF02838">
    <property type="entry name" value="Glyco_hydro_20b"/>
    <property type="match status" value="1"/>
</dbReference>
<keyword evidence="3" id="KW-0326">Glycosidase</keyword>
<dbReference type="GO" id="GO:0005764">
    <property type="term" value="C:lysosome"/>
    <property type="evidence" value="ECO:0007669"/>
    <property type="project" value="TreeGrafter"/>
</dbReference>